<keyword evidence="2" id="KW-0813">Transport</keyword>
<name>A0A1H6U7L7_9FIRM</name>
<sequence length="468" mass="51910">MEAVVEKRHKKKKVPFSGTKKIALSFAAVIFIGSILLSMPFANTLDVRPYIDNLYIAVSCVCVTGLTPFDVGAQYNLFGEIVMAILIQIGGLGLITFIYLILYQMGSKMRMKTKMVFSEALNADNAKTLPRLLKTIFFYTALMEIVGAIILSIVFVPQYGYVRGIYFGIWHAISGFCNAGFDLLGSTSLIKYNVNPVINFVIPLLIITGGIGFRVVLDLYDTFNKERHHKSKFCFHRFVRQLHLHSKLVLVTTFILLISGTILFLAIEYKNMATIGRMTFGQKLAASFFQSTTTRTAGFSSVPMVELRPATKIIMCILMFIGGSPASTAGGIKTVTFALVILMLHSVYNGSEETYVFHRRIKKRIMLSAFSIFAISLTICFTALILFTITDPQFNTLNLAMEVFSAFGTVGLSADVTGGLSFVGKIIDIMLMYTGRIGPVSLMILFTRKAHSQVDKEIKYPDEDVIVG</sequence>
<feature type="transmembrane region" description="Helical" evidence="8">
    <location>
        <begin position="197"/>
        <end position="217"/>
    </location>
</feature>
<dbReference type="Proteomes" id="UP000183028">
    <property type="component" value="Unassembled WGS sequence"/>
</dbReference>
<keyword evidence="4 8" id="KW-0812">Transmembrane</keyword>
<dbReference type="RefSeq" id="WP_074732228.1">
    <property type="nucleotide sequence ID" value="NZ_FNYK01000031.1"/>
</dbReference>
<accession>A0A1H6U7L7</accession>
<evidence type="ECO:0000256" key="3">
    <source>
        <dbReference type="ARBA" id="ARBA00022475"/>
    </source>
</evidence>
<keyword evidence="3" id="KW-1003">Cell membrane</keyword>
<organism evidence="9 10">
    <name type="scientific">Sharpea azabuensis</name>
    <dbReference type="NCBI Taxonomy" id="322505"/>
    <lineage>
        <taxon>Bacteria</taxon>
        <taxon>Bacillati</taxon>
        <taxon>Bacillota</taxon>
        <taxon>Erysipelotrichia</taxon>
        <taxon>Erysipelotrichales</taxon>
        <taxon>Coprobacillaceae</taxon>
        <taxon>Sharpea</taxon>
    </lineage>
</organism>
<feature type="transmembrane region" description="Helical" evidence="8">
    <location>
        <begin position="365"/>
        <end position="387"/>
    </location>
</feature>
<evidence type="ECO:0000313" key="10">
    <source>
        <dbReference type="Proteomes" id="UP000183028"/>
    </source>
</evidence>
<proteinExistence type="predicted"/>
<dbReference type="STRING" id="322505.SAMN04487836_10378"/>
<feature type="transmembrane region" description="Helical" evidence="8">
    <location>
        <begin position="248"/>
        <end position="267"/>
    </location>
</feature>
<dbReference type="Pfam" id="PF02386">
    <property type="entry name" value="TrkH"/>
    <property type="match status" value="1"/>
</dbReference>
<feature type="transmembrane region" description="Helical" evidence="8">
    <location>
        <begin position="165"/>
        <end position="185"/>
    </location>
</feature>
<comment type="subcellular location">
    <subcellularLocation>
        <location evidence="1">Cell membrane</location>
        <topology evidence="1">Multi-pass membrane protein</topology>
    </subcellularLocation>
</comment>
<dbReference type="OrthoDB" id="9810952at2"/>
<keyword evidence="5 8" id="KW-1133">Transmembrane helix</keyword>
<evidence type="ECO:0000256" key="2">
    <source>
        <dbReference type="ARBA" id="ARBA00022448"/>
    </source>
</evidence>
<dbReference type="PANTHER" id="PTHR32024">
    <property type="entry name" value="TRK SYSTEM POTASSIUM UPTAKE PROTEIN TRKG-RELATED"/>
    <property type="match status" value="1"/>
</dbReference>
<feature type="transmembrane region" description="Helical" evidence="8">
    <location>
        <begin position="136"/>
        <end position="159"/>
    </location>
</feature>
<feature type="transmembrane region" description="Helical" evidence="8">
    <location>
        <begin position="81"/>
        <end position="102"/>
    </location>
</feature>
<keyword evidence="10" id="KW-1185">Reference proteome</keyword>
<reference evidence="10" key="1">
    <citation type="submission" date="2016-10" db="EMBL/GenBank/DDBJ databases">
        <authorList>
            <person name="Varghese N."/>
        </authorList>
    </citation>
    <scope>NUCLEOTIDE SEQUENCE [LARGE SCALE GENOMIC DNA]</scope>
    <source>
        <strain evidence="10">DSM 20406</strain>
    </source>
</reference>
<dbReference type="EMBL" id="FNYK01000031">
    <property type="protein sequence ID" value="SEI88311.1"/>
    <property type="molecule type" value="Genomic_DNA"/>
</dbReference>
<evidence type="ECO:0000256" key="5">
    <source>
        <dbReference type="ARBA" id="ARBA00022989"/>
    </source>
</evidence>
<dbReference type="GO" id="GO:0030001">
    <property type="term" value="P:metal ion transport"/>
    <property type="evidence" value="ECO:0007669"/>
    <property type="project" value="UniProtKB-ARBA"/>
</dbReference>
<feature type="transmembrane region" description="Helical" evidence="8">
    <location>
        <begin position="22"/>
        <end position="42"/>
    </location>
</feature>
<dbReference type="eggNOG" id="COG0168">
    <property type="taxonomic scope" value="Bacteria"/>
</dbReference>
<dbReference type="PANTHER" id="PTHR32024:SF1">
    <property type="entry name" value="KTR SYSTEM POTASSIUM UPTAKE PROTEIN B"/>
    <property type="match status" value="1"/>
</dbReference>
<evidence type="ECO:0000256" key="1">
    <source>
        <dbReference type="ARBA" id="ARBA00004651"/>
    </source>
</evidence>
<feature type="transmembrane region" description="Helical" evidence="8">
    <location>
        <begin position="399"/>
        <end position="420"/>
    </location>
</feature>
<evidence type="ECO:0000256" key="8">
    <source>
        <dbReference type="SAM" id="Phobius"/>
    </source>
</evidence>
<keyword evidence="6" id="KW-0406">Ion transport</keyword>
<evidence type="ECO:0000256" key="7">
    <source>
        <dbReference type="ARBA" id="ARBA00023136"/>
    </source>
</evidence>
<evidence type="ECO:0000313" key="9">
    <source>
        <dbReference type="EMBL" id="SEI88311.1"/>
    </source>
</evidence>
<protein>
    <submittedName>
        <fullName evidence="9">Trk system potassium uptake protein TrkH</fullName>
    </submittedName>
</protein>
<dbReference type="InterPro" id="IPR003445">
    <property type="entry name" value="Cat_transpt"/>
</dbReference>
<dbReference type="GO" id="GO:0005886">
    <property type="term" value="C:plasma membrane"/>
    <property type="evidence" value="ECO:0007669"/>
    <property type="project" value="UniProtKB-SubCell"/>
</dbReference>
<keyword evidence="7 8" id="KW-0472">Membrane</keyword>
<gene>
    <name evidence="9" type="ORF">SAMN04487834_103116</name>
</gene>
<dbReference type="AlphaFoldDB" id="A0A1H6U7L7"/>
<evidence type="ECO:0000256" key="4">
    <source>
        <dbReference type="ARBA" id="ARBA00022692"/>
    </source>
</evidence>
<evidence type="ECO:0000256" key="6">
    <source>
        <dbReference type="ARBA" id="ARBA00023065"/>
    </source>
</evidence>
<dbReference type="GO" id="GO:0008324">
    <property type="term" value="F:monoatomic cation transmembrane transporter activity"/>
    <property type="evidence" value="ECO:0007669"/>
    <property type="project" value="InterPro"/>
</dbReference>